<sequence length="125" mass="13776">MIVLNFSHPLTEEQKAQIESLTGNTTSEVRTIPVQIEQGEPLGPQIVALADAAALSSEEWQKTSLVINPPGLSHAACLLLAELHGRMGRFPSIIRITPRHSTITTYGVSEIINLQNIREEARQKR</sequence>
<dbReference type="EMBL" id="AP019376">
    <property type="protein sequence ID" value="BBH88800.1"/>
    <property type="molecule type" value="Genomic_DNA"/>
</dbReference>
<accession>A0A455SMC7</accession>
<evidence type="ECO:0000313" key="1">
    <source>
        <dbReference type="EMBL" id="BBH88800.1"/>
    </source>
</evidence>
<proteinExistence type="predicted"/>
<reference evidence="1" key="1">
    <citation type="submission" date="2018-12" db="EMBL/GenBank/DDBJ databases">
        <title>Novel natural products biosynthetic potential of the class Ktedonobacteria.</title>
        <authorList>
            <person name="Zheng Y."/>
            <person name="Saitou A."/>
            <person name="Wang C.M."/>
            <person name="Toyoda A."/>
            <person name="Minakuchi Y."/>
            <person name="Sekiguchi Y."/>
            <person name="Ueda K."/>
            <person name="Takano H."/>
            <person name="Sakai Y."/>
            <person name="Yokota A."/>
            <person name="Yabe S."/>
        </authorList>
    </citation>
    <scope>NUCLEOTIDE SEQUENCE</scope>
    <source>
        <strain evidence="1">COM3</strain>
    </source>
</reference>
<protein>
    <submittedName>
        <fullName evidence="1">Uncharacterized protein</fullName>
    </submittedName>
</protein>
<gene>
    <name evidence="1" type="ORF">KTC_35510</name>
</gene>
<organism evidence="1">
    <name type="scientific">Thermosporothrix sp. COM3</name>
    <dbReference type="NCBI Taxonomy" id="2490863"/>
    <lineage>
        <taxon>Bacteria</taxon>
        <taxon>Bacillati</taxon>
        <taxon>Chloroflexota</taxon>
        <taxon>Ktedonobacteria</taxon>
        <taxon>Ktedonobacterales</taxon>
        <taxon>Thermosporotrichaceae</taxon>
        <taxon>Thermosporothrix</taxon>
    </lineage>
</organism>
<dbReference type="NCBIfam" id="NF040560">
    <property type="entry name" value="CAS_Csx15"/>
    <property type="match status" value="1"/>
</dbReference>
<name>A0A455SMC7_9CHLR</name>
<dbReference type="AlphaFoldDB" id="A0A455SMC7"/>